<dbReference type="OMA" id="KINFMED"/>
<dbReference type="InterPro" id="IPR046348">
    <property type="entry name" value="SIS_dom_sf"/>
</dbReference>
<dbReference type="Ensembl" id="ENSVURT00010013403.1">
    <property type="protein sequence ID" value="ENSVURP00010011792.1"/>
    <property type="gene ID" value="ENSVURG00010009122.1"/>
</dbReference>
<evidence type="ECO:0000313" key="1">
    <source>
        <dbReference type="Ensembl" id="ENSVURP00010011792.1"/>
    </source>
</evidence>
<dbReference type="GO" id="GO:0006094">
    <property type="term" value="P:gluconeogenesis"/>
    <property type="evidence" value="ECO:0007669"/>
    <property type="project" value="InterPro"/>
</dbReference>
<protein>
    <submittedName>
        <fullName evidence="1">Uncharacterized protein</fullName>
    </submittedName>
</protein>
<evidence type="ECO:0000313" key="2">
    <source>
        <dbReference type="Proteomes" id="UP000314987"/>
    </source>
</evidence>
<dbReference type="GO" id="GO:0006096">
    <property type="term" value="P:glycolytic process"/>
    <property type="evidence" value="ECO:0007669"/>
    <property type="project" value="InterPro"/>
</dbReference>
<dbReference type="GO" id="GO:0004347">
    <property type="term" value="F:glucose-6-phosphate isomerase activity"/>
    <property type="evidence" value="ECO:0007669"/>
    <property type="project" value="InterPro"/>
</dbReference>
<proteinExistence type="predicted"/>
<keyword evidence="2" id="KW-1185">Reference proteome</keyword>
<dbReference type="SUPFAM" id="SSF53697">
    <property type="entry name" value="SIS domain"/>
    <property type="match status" value="1"/>
</dbReference>
<reference evidence="1" key="3">
    <citation type="submission" date="2025-09" db="UniProtKB">
        <authorList>
            <consortium name="Ensembl"/>
        </authorList>
    </citation>
    <scope>IDENTIFICATION</scope>
</reference>
<reference evidence="2" key="1">
    <citation type="submission" date="2018-12" db="EMBL/GenBank/DDBJ databases">
        <authorList>
            <person name="Yazar S."/>
        </authorList>
    </citation>
    <scope>NUCLEOTIDE SEQUENCE [LARGE SCALE GENOMIC DNA]</scope>
</reference>
<name>A0A4X2KRQ3_VOMUR</name>
<dbReference type="Proteomes" id="UP000314987">
    <property type="component" value="Unassembled WGS sequence"/>
</dbReference>
<organism evidence="1 2">
    <name type="scientific">Vombatus ursinus</name>
    <name type="common">Common wombat</name>
    <dbReference type="NCBI Taxonomy" id="29139"/>
    <lineage>
        <taxon>Eukaryota</taxon>
        <taxon>Metazoa</taxon>
        <taxon>Chordata</taxon>
        <taxon>Craniata</taxon>
        <taxon>Vertebrata</taxon>
        <taxon>Euteleostomi</taxon>
        <taxon>Mammalia</taxon>
        <taxon>Metatheria</taxon>
        <taxon>Diprotodontia</taxon>
        <taxon>Vombatidae</taxon>
        <taxon>Vombatus</taxon>
    </lineage>
</organism>
<dbReference type="GO" id="GO:0097367">
    <property type="term" value="F:carbohydrate derivative binding"/>
    <property type="evidence" value="ECO:0007669"/>
    <property type="project" value="InterPro"/>
</dbReference>
<dbReference type="InterPro" id="IPR001672">
    <property type="entry name" value="G6P_Isomerase"/>
</dbReference>
<dbReference type="STRING" id="29139.ENSVURP00010011792"/>
<reference evidence="1" key="2">
    <citation type="submission" date="2025-08" db="UniProtKB">
        <authorList>
            <consortium name="Ensembl"/>
        </authorList>
    </citation>
    <scope>IDENTIFICATION</scope>
</reference>
<sequence length="127" mass="15020">IAALSLDPNLQKLVQWHRKQRSELNIWRLFEADQDCFNLNLDTKNGHILVDYSKNLITEDSQGVEDAQEQMFKRKKLNFTKDWAVLHMALWNHSNKPMLADVMITGEWNWDSNWPRNLSLSRTLINL</sequence>
<dbReference type="Gene3D" id="3.40.50.10490">
    <property type="entry name" value="Glucose-6-phosphate isomerase like protein, domain 1"/>
    <property type="match status" value="1"/>
</dbReference>
<dbReference type="Pfam" id="PF00342">
    <property type="entry name" value="PGI"/>
    <property type="match status" value="1"/>
</dbReference>
<dbReference type="AlphaFoldDB" id="A0A4X2KRQ3"/>
<accession>A0A4X2KRQ3</accession>